<protein>
    <recommendedName>
        <fullName evidence="2">Bleomycin resistance protein</fullName>
    </recommendedName>
</protein>
<proteinExistence type="inferred from homology"/>
<dbReference type="InterPro" id="IPR004360">
    <property type="entry name" value="Glyas_Fos-R_dOase_dom"/>
</dbReference>
<keyword evidence="3" id="KW-0046">Antibiotic resistance</keyword>
<reference evidence="5 6" key="1">
    <citation type="submission" date="2020-03" db="EMBL/GenBank/DDBJ databases">
        <title>Propioniciclava sp. nov., isolated from Hydrophilus acuminatus.</title>
        <authorList>
            <person name="Hyun D.-W."/>
            <person name="Bae J.-W."/>
        </authorList>
    </citation>
    <scope>NUCLEOTIDE SEQUENCE [LARGE SCALE GENOMIC DNA]</scope>
    <source>
        <strain evidence="5 6">HDW11</strain>
    </source>
</reference>
<dbReference type="CDD" id="cd08350">
    <property type="entry name" value="BLMT_like"/>
    <property type="match status" value="1"/>
</dbReference>
<name>A0A6G7Y3X1_9ACTN</name>
<sequence length="120" mass="13431">MTDLAVPNLPSRDFDRTVSFYGGFGFAVSYRDEGWLILRRGALQLEFFPFPDLDPARSSFMCSVRVDDLDGLYAQVSASGVAEKTLGWPRLHPVRLQPWGLRAGFLVDLDGTQLHLIENA</sequence>
<dbReference type="Gene3D" id="3.10.180.10">
    <property type="entry name" value="2,3-Dihydroxybiphenyl 1,2-Dioxygenase, domain 1"/>
    <property type="match status" value="1"/>
</dbReference>
<dbReference type="InterPro" id="IPR037523">
    <property type="entry name" value="VOC_core"/>
</dbReference>
<evidence type="ECO:0000256" key="3">
    <source>
        <dbReference type="ARBA" id="ARBA00023251"/>
    </source>
</evidence>
<evidence type="ECO:0000259" key="4">
    <source>
        <dbReference type="PROSITE" id="PS51819"/>
    </source>
</evidence>
<dbReference type="InterPro" id="IPR029068">
    <property type="entry name" value="Glyas_Bleomycin-R_OHBP_Dase"/>
</dbReference>
<evidence type="ECO:0000256" key="2">
    <source>
        <dbReference type="ARBA" id="ARBA00021572"/>
    </source>
</evidence>
<dbReference type="KEGG" id="prv:G7070_03460"/>
<dbReference type="AlphaFoldDB" id="A0A6G7Y3X1"/>
<dbReference type="SUPFAM" id="SSF54593">
    <property type="entry name" value="Glyoxalase/Bleomycin resistance protein/Dihydroxybiphenyl dioxygenase"/>
    <property type="match status" value="1"/>
</dbReference>
<evidence type="ECO:0000313" key="5">
    <source>
        <dbReference type="EMBL" id="QIK71512.1"/>
    </source>
</evidence>
<dbReference type="GO" id="GO:0046677">
    <property type="term" value="P:response to antibiotic"/>
    <property type="evidence" value="ECO:0007669"/>
    <property type="project" value="UniProtKB-KW"/>
</dbReference>
<dbReference type="Proteomes" id="UP000501058">
    <property type="component" value="Chromosome"/>
</dbReference>
<evidence type="ECO:0000256" key="1">
    <source>
        <dbReference type="ARBA" id="ARBA00011051"/>
    </source>
</evidence>
<feature type="domain" description="VOC" evidence="4">
    <location>
        <begin position="1"/>
        <end position="119"/>
    </location>
</feature>
<gene>
    <name evidence="5" type="ORF">G7070_03460</name>
</gene>
<dbReference type="Pfam" id="PF00903">
    <property type="entry name" value="Glyoxalase"/>
    <property type="match status" value="1"/>
</dbReference>
<dbReference type="EMBL" id="CP049865">
    <property type="protein sequence ID" value="QIK71512.1"/>
    <property type="molecule type" value="Genomic_DNA"/>
</dbReference>
<accession>A0A6G7Y3X1</accession>
<dbReference type="InterPro" id="IPR000335">
    <property type="entry name" value="Bleomycin-R"/>
</dbReference>
<dbReference type="PRINTS" id="PR00311">
    <property type="entry name" value="BLEOMYCINRST"/>
</dbReference>
<comment type="similarity">
    <text evidence="1">Belongs to the bleomycin resistance protein family.</text>
</comment>
<organism evidence="5 6">
    <name type="scientific">Propioniciclava coleopterorum</name>
    <dbReference type="NCBI Taxonomy" id="2714937"/>
    <lineage>
        <taxon>Bacteria</taxon>
        <taxon>Bacillati</taxon>
        <taxon>Actinomycetota</taxon>
        <taxon>Actinomycetes</taxon>
        <taxon>Propionibacteriales</taxon>
        <taxon>Propionibacteriaceae</taxon>
        <taxon>Propioniciclava</taxon>
    </lineage>
</organism>
<dbReference type="RefSeq" id="WP_166231987.1">
    <property type="nucleotide sequence ID" value="NZ_CP049865.1"/>
</dbReference>
<evidence type="ECO:0000313" key="6">
    <source>
        <dbReference type="Proteomes" id="UP000501058"/>
    </source>
</evidence>
<dbReference type="PROSITE" id="PS51819">
    <property type="entry name" value="VOC"/>
    <property type="match status" value="1"/>
</dbReference>
<keyword evidence="6" id="KW-1185">Reference proteome</keyword>